<feature type="region of interest" description="Disordered" evidence="1">
    <location>
        <begin position="1"/>
        <end position="63"/>
    </location>
</feature>
<evidence type="ECO:0000256" key="1">
    <source>
        <dbReference type="SAM" id="MobiDB-lite"/>
    </source>
</evidence>
<feature type="compositionally biased region" description="Polar residues" evidence="1">
    <location>
        <begin position="26"/>
        <end position="35"/>
    </location>
</feature>
<protein>
    <submittedName>
        <fullName evidence="2">Uncharacterized protein</fullName>
    </submittedName>
</protein>
<sequence>MSKDNVATGSMARSSIQAPLDDDKVNSMTSGSSDQSRVRGRTMIEDVSMDGEELDGEDNTQRYRNPTLQEIQMQSHFKDDIADWIWSNLGS</sequence>
<feature type="compositionally biased region" description="Acidic residues" evidence="1">
    <location>
        <begin position="47"/>
        <end position="58"/>
    </location>
</feature>
<evidence type="ECO:0000313" key="3">
    <source>
        <dbReference type="Proteomes" id="UP000826271"/>
    </source>
</evidence>
<evidence type="ECO:0000313" key="2">
    <source>
        <dbReference type="EMBL" id="KAG8382630.1"/>
    </source>
</evidence>
<reference evidence="2" key="1">
    <citation type="submission" date="2019-10" db="EMBL/GenBank/DDBJ databases">
        <authorList>
            <person name="Zhang R."/>
            <person name="Pan Y."/>
            <person name="Wang J."/>
            <person name="Ma R."/>
            <person name="Yu S."/>
        </authorList>
    </citation>
    <scope>NUCLEOTIDE SEQUENCE</scope>
    <source>
        <strain evidence="2">LA-IB0</strain>
        <tissue evidence="2">Leaf</tissue>
    </source>
</reference>
<name>A0AAV6XTS8_9LAMI</name>
<accession>A0AAV6XTS8</accession>
<proteinExistence type="predicted"/>
<dbReference type="Proteomes" id="UP000826271">
    <property type="component" value="Unassembled WGS sequence"/>
</dbReference>
<dbReference type="EMBL" id="WHWC01000005">
    <property type="protein sequence ID" value="KAG8382630.1"/>
    <property type="molecule type" value="Genomic_DNA"/>
</dbReference>
<keyword evidence="3" id="KW-1185">Reference proteome</keyword>
<feature type="compositionally biased region" description="Polar residues" evidence="1">
    <location>
        <begin position="1"/>
        <end position="17"/>
    </location>
</feature>
<organism evidence="2 3">
    <name type="scientific">Buddleja alternifolia</name>
    <dbReference type="NCBI Taxonomy" id="168488"/>
    <lineage>
        <taxon>Eukaryota</taxon>
        <taxon>Viridiplantae</taxon>
        <taxon>Streptophyta</taxon>
        <taxon>Embryophyta</taxon>
        <taxon>Tracheophyta</taxon>
        <taxon>Spermatophyta</taxon>
        <taxon>Magnoliopsida</taxon>
        <taxon>eudicotyledons</taxon>
        <taxon>Gunneridae</taxon>
        <taxon>Pentapetalae</taxon>
        <taxon>asterids</taxon>
        <taxon>lamiids</taxon>
        <taxon>Lamiales</taxon>
        <taxon>Scrophulariaceae</taxon>
        <taxon>Buddlejeae</taxon>
        <taxon>Buddleja</taxon>
    </lineage>
</organism>
<gene>
    <name evidence="2" type="ORF">BUALT_Bualt05G0097400</name>
</gene>
<dbReference type="AlphaFoldDB" id="A0AAV6XTS8"/>
<comment type="caution">
    <text evidence="2">The sequence shown here is derived from an EMBL/GenBank/DDBJ whole genome shotgun (WGS) entry which is preliminary data.</text>
</comment>